<dbReference type="eggNOG" id="ENOG502RRA7">
    <property type="taxonomic scope" value="Eukaryota"/>
</dbReference>
<proteinExistence type="predicted"/>
<protein>
    <recommendedName>
        <fullName evidence="1">F-box domain-containing protein</fullName>
    </recommendedName>
</protein>
<dbReference type="SUPFAM" id="SSF52047">
    <property type="entry name" value="RNI-like"/>
    <property type="match status" value="1"/>
</dbReference>
<dbReference type="SUPFAM" id="SSF81383">
    <property type="entry name" value="F-box domain"/>
    <property type="match status" value="1"/>
</dbReference>
<dbReference type="EMBL" id="KI517464">
    <property type="protein sequence ID" value="ESQ42792.1"/>
    <property type="molecule type" value="Genomic_DNA"/>
</dbReference>
<dbReference type="Gene3D" id="1.20.1280.50">
    <property type="match status" value="1"/>
</dbReference>
<dbReference type="AlphaFoldDB" id="V4LK12"/>
<keyword evidence="3" id="KW-1185">Reference proteome</keyword>
<dbReference type="PROSITE" id="PS50181">
    <property type="entry name" value="FBOX"/>
    <property type="match status" value="1"/>
</dbReference>
<dbReference type="Gramene" id="ESQ42792">
    <property type="protein sequence ID" value="ESQ42792"/>
    <property type="gene ID" value="EUTSA_v10015365mg"/>
</dbReference>
<dbReference type="SMART" id="SM00256">
    <property type="entry name" value="FBOX"/>
    <property type="match status" value="1"/>
</dbReference>
<feature type="domain" description="F-box" evidence="1">
    <location>
        <begin position="12"/>
        <end position="65"/>
    </location>
</feature>
<dbReference type="Pfam" id="PF24758">
    <property type="entry name" value="LRR_At5g56370"/>
    <property type="match status" value="1"/>
</dbReference>
<dbReference type="Gene3D" id="3.80.10.10">
    <property type="entry name" value="Ribonuclease Inhibitor"/>
    <property type="match status" value="1"/>
</dbReference>
<dbReference type="KEGG" id="eus:EUTSA_v10015365mg"/>
<dbReference type="InterPro" id="IPR032675">
    <property type="entry name" value="LRR_dom_sf"/>
</dbReference>
<dbReference type="InterPro" id="IPR006566">
    <property type="entry name" value="FBD"/>
</dbReference>
<sequence>LTLTHSSLVDNMDGISFLPDDLLLKILSLLPTKDAVVTMILSKRWKPLWMSIPHLEYIDDTYHKTTYDRFRRFVQGSLSLHEAPVIESMCLKLIHNNPEIRTWVKHALTHHVRKLDIHLSYNHWPITLPKSLYTCKTLESLHLWRAVIGDVPVLACLPSLKALFLIGVTCPNDESVHRLLSACPILESLVVLLSGRVMTFTVNVPSLLTLDISRESRYKNNNHLTVIDAPSLTFLKIRDHLGSIFVIKNVSMVREADVDVDYDSNEKLIESLTLGRASTVMYVDSKDLILFSIVGVLESSVSMRCWLGFLQNHFGVKARPAWNQPSCVPECVLANLKTFEWTRYKGTQEEKELVKFILTNGQRLEKLNVPLNRQQLADINIATTKLHIHKAKVPNQIK</sequence>
<name>V4LK12_EUTSA</name>
<evidence type="ECO:0000259" key="1">
    <source>
        <dbReference type="PROSITE" id="PS50181"/>
    </source>
</evidence>
<dbReference type="STRING" id="72664.V4LK12"/>
<dbReference type="PANTHER" id="PTHR31900">
    <property type="entry name" value="F-BOX/RNI SUPERFAMILY PROTEIN-RELATED"/>
    <property type="match status" value="1"/>
</dbReference>
<dbReference type="PANTHER" id="PTHR31900:SF34">
    <property type="entry name" value="EMB|CAB62440.1-RELATED"/>
    <property type="match status" value="1"/>
</dbReference>
<evidence type="ECO:0000313" key="2">
    <source>
        <dbReference type="EMBL" id="ESQ42792.1"/>
    </source>
</evidence>
<dbReference type="Proteomes" id="UP000030689">
    <property type="component" value="Unassembled WGS sequence"/>
</dbReference>
<dbReference type="InterPro" id="IPR050232">
    <property type="entry name" value="FBL13/AtMIF1-like"/>
</dbReference>
<dbReference type="InterPro" id="IPR055411">
    <property type="entry name" value="LRR_FXL15/At3g58940/PEG3-like"/>
</dbReference>
<evidence type="ECO:0000313" key="3">
    <source>
        <dbReference type="Proteomes" id="UP000030689"/>
    </source>
</evidence>
<dbReference type="Pfam" id="PF00646">
    <property type="entry name" value="F-box"/>
    <property type="match status" value="1"/>
</dbReference>
<accession>V4LK12</accession>
<gene>
    <name evidence="2" type="ORF">EUTSA_v10015365mg</name>
</gene>
<organism evidence="2 3">
    <name type="scientific">Eutrema salsugineum</name>
    <name type="common">Saltwater cress</name>
    <name type="synonym">Sisymbrium salsugineum</name>
    <dbReference type="NCBI Taxonomy" id="72664"/>
    <lineage>
        <taxon>Eukaryota</taxon>
        <taxon>Viridiplantae</taxon>
        <taxon>Streptophyta</taxon>
        <taxon>Embryophyta</taxon>
        <taxon>Tracheophyta</taxon>
        <taxon>Spermatophyta</taxon>
        <taxon>Magnoliopsida</taxon>
        <taxon>eudicotyledons</taxon>
        <taxon>Gunneridae</taxon>
        <taxon>Pentapetalae</taxon>
        <taxon>rosids</taxon>
        <taxon>malvids</taxon>
        <taxon>Brassicales</taxon>
        <taxon>Brassicaceae</taxon>
        <taxon>Eutremeae</taxon>
        <taxon>Eutrema</taxon>
    </lineage>
</organism>
<dbReference type="SMART" id="SM00579">
    <property type="entry name" value="FBD"/>
    <property type="match status" value="1"/>
</dbReference>
<reference evidence="2 3" key="1">
    <citation type="journal article" date="2013" name="Front. Plant Sci.">
        <title>The Reference Genome of the Halophytic Plant Eutrema salsugineum.</title>
        <authorList>
            <person name="Yang R."/>
            <person name="Jarvis D.E."/>
            <person name="Chen H."/>
            <person name="Beilstein M.A."/>
            <person name="Grimwood J."/>
            <person name="Jenkins J."/>
            <person name="Shu S."/>
            <person name="Prochnik S."/>
            <person name="Xin M."/>
            <person name="Ma C."/>
            <person name="Schmutz J."/>
            <person name="Wing R.A."/>
            <person name="Mitchell-Olds T."/>
            <person name="Schumaker K.S."/>
            <person name="Wang X."/>
        </authorList>
    </citation>
    <scope>NUCLEOTIDE SEQUENCE [LARGE SCALE GENOMIC DNA]</scope>
</reference>
<dbReference type="InterPro" id="IPR036047">
    <property type="entry name" value="F-box-like_dom_sf"/>
</dbReference>
<dbReference type="OMA" id="WICAAIM"/>
<feature type="non-terminal residue" evidence="2">
    <location>
        <position position="1"/>
    </location>
</feature>
<dbReference type="InterPro" id="IPR001810">
    <property type="entry name" value="F-box_dom"/>
</dbReference>
<dbReference type="Pfam" id="PF08387">
    <property type="entry name" value="FBD"/>
    <property type="match status" value="1"/>
</dbReference>